<reference evidence="1" key="1">
    <citation type="submission" date="2022-10" db="EMBL/GenBank/DDBJ databases">
        <title>Genomics discovery of giant fungal viruses from subsurface oceanic crustal fluids.</title>
        <authorList>
            <person name="Bhattacharjee A.S."/>
            <person name="Schulz F."/>
            <person name="Woyke T."/>
            <person name="Orcutt B.N."/>
            <person name="Matinez Martinez J."/>
        </authorList>
    </citation>
    <scope>NUCLEOTIDE SEQUENCE</scope>
    <source>
        <strain evidence="1">VSAG1.JdFR</strain>
        <strain evidence="2">VSAG8.JdFR</strain>
    </source>
</reference>
<accession>A0A9E8JWQ8</accession>
<organism evidence="1">
    <name type="scientific">Nucleocytoviricota sp</name>
    <dbReference type="NCBI Taxonomy" id="2809609"/>
    <lineage>
        <taxon>Viruses</taxon>
        <taxon>Varidnaviria</taxon>
        <taxon>Bamfordvirae</taxon>
        <taxon>Nucleocytoviricota</taxon>
    </lineage>
</organism>
<proteinExistence type="predicted"/>
<dbReference type="EMBL" id="OP765584">
    <property type="protein sequence ID" value="UZT29130.1"/>
    <property type="molecule type" value="Genomic_DNA"/>
</dbReference>
<dbReference type="EMBL" id="OP765507">
    <property type="protein sequence ID" value="UZT29010.1"/>
    <property type="molecule type" value="Genomic_DNA"/>
</dbReference>
<evidence type="ECO:0000313" key="2">
    <source>
        <dbReference type="EMBL" id="UZT29130.1"/>
    </source>
</evidence>
<name>A0A9E8JWQ8_9VIRU</name>
<evidence type="ECO:0000313" key="1">
    <source>
        <dbReference type="EMBL" id="UZT29010.1"/>
    </source>
</evidence>
<sequence>MASTRFHDDECRIKKQLQESTGPGKYMLNVPGQGSTLTFFDDPHIRMQNWGANLRTNFFDLENELRRPSNNFRDCANVNEDRVFSIAKDTNEYNNEITSQSRVTHPIWEFREKGVNNFDYLFMNPQENVCFPFHNNISTRITEKDDFLFNKNC</sequence>
<protein>
    <submittedName>
        <fullName evidence="1">Uncharacterized protein</fullName>
    </submittedName>
</protein>